<dbReference type="PANTHER" id="PTHR43283">
    <property type="entry name" value="BETA-LACTAMASE-RELATED"/>
    <property type="match status" value="1"/>
</dbReference>
<dbReference type="Gene3D" id="3.40.710.10">
    <property type="entry name" value="DD-peptidase/beta-lactamase superfamily"/>
    <property type="match status" value="1"/>
</dbReference>
<gene>
    <name evidence="2" type="ORF">KHM83_03180</name>
</gene>
<dbReference type="Pfam" id="PF00144">
    <property type="entry name" value="Beta-lactamase"/>
    <property type="match status" value="1"/>
</dbReference>
<feature type="domain" description="Beta-lactamase-related" evidence="1">
    <location>
        <begin position="23"/>
        <end position="314"/>
    </location>
</feature>
<keyword evidence="3" id="KW-1185">Reference proteome</keyword>
<reference evidence="2 3" key="1">
    <citation type="submission" date="2021-05" db="EMBL/GenBank/DDBJ databases">
        <title>Fusibacter ferrireducens sp. nov., an anaerobic, sulfur- and Fe-reducing bacterium isolated from the mangrove sediment.</title>
        <authorList>
            <person name="Qiu D."/>
        </authorList>
    </citation>
    <scope>NUCLEOTIDE SEQUENCE [LARGE SCALE GENOMIC DNA]</scope>
    <source>
        <strain evidence="2 3">DSM 12116</strain>
    </source>
</reference>
<dbReference type="EMBL" id="JAHBCL010000004">
    <property type="protein sequence ID" value="MBS7525674.1"/>
    <property type="molecule type" value="Genomic_DNA"/>
</dbReference>
<dbReference type="GO" id="GO:0016787">
    <property type="term" value="F:hydrolase activity"/>
    <property type="evidence" value="ECO:0007669"/>
    <property type="project" value="UniProtKB-KW"/>
</dbReference>
<protein>
    <submittedName>
        <fullName evidence="2">Serine hydrolase</fullName>
    </submittedName>
</protein>
<proteinExistence type="predicted"/>
<organism evidence="2 3">
    <name type="scientific">Fusibacter paucivorans</name>
    <dbReference type="NCBI Taxonomy" id="76009"/>
    <lineage>
        <taxon>Bacteria</taxon>
        <taxon>Bacillati</taxon>
        <taxon>Bacillota</taxon>
        <taxon>Clostridia</taxon>
        <taxon>Eubacteriales</taxon>
        <taxon>Eubacteriales Family XII. Incertae Sedis</taxon>
        <taxon>Fusibacter</taxon>
    </lineage>
</organism>
<evidence type="ECO:0000313" key="2">
    <source>
        <dbReference type="EMBL" id="MBS7525674.1"/>
    </source>
</evidence>
<sequence length="328" mass="36622">MIKREHIKALESVIKRDHENITGMIIQQDGQMVYEGYADGYQANSAVHVASVTKSVFSILIGIAIDKGYLQSIDQRVLDFFPDYKVLPGEETIQKITIRHLLTMTAPYKYETEPYEKFFTCENPVDAALDLLGGHKPIGVFHYAAIGGPQILSGILTNVTKQHILDFANQHLFLPLGINVPKDITLRSQAEHIAVMNDKLTRGWVADPQGINTASWGLFLTPSDMMKIGQLYLDGGLWQGDQLVSASWIDESTREQSRCTQWGDIGYGYLWWLIDENSFAAMGDGGNVIYVNVKSKSVIAITASFMPNAQDRIALIKKVIEPMLDVIE</sequence>
<evidence type="ECO:0000259" key="1">
    <source>
        <dbReference type="Pfam" id="PF00144"/>
    </source>
</evidence>
<dbReference type="InterPro" id="IPR012338">
    <property type="entry name" value="Beta-lactam/transpept-like"/>
</dbReference>
<dbReference type="PANTHER" id="PTHR43283:SF7">
    <property type="entry name" value="BETA-LACTAMASE-RELATED DOMAIN-CONTAINING PROTEIN"/>
    <property type="match status" value="1"/>
</dbReference>
<accession>A0ABS5PKL2</accession>
<keyword evidence="2" id="KW-0378">Hydrolase</keyword>
<comment type="caution">
    <text evidence="2">The sequence shown here is derived from an EMBL/GenBank/DDBJ whole genome shotgun (WGS) entry which is preliminary data.</text>
</comment>
<dbReference type="Proteomes" id="UP000746471">
    <property type="component" value="Unassembled WGS sequence"/>
</dbReference>
<dbReference type="RefSeq" id="WP_213235461.1">
    <property type="nucleotide sequence ID" value="NZ_JAHBCL010000004.1"/>
</dbReference>
<dbReference type="InterPro" id="IPR050789">
    <property type="entry name" value="Diverse_Enzym_Activities"/>
</dbReference>
<name>A0ABS5PKL2_9FIRM</name>
<dbReference type="InterPro" id="IPR001466">
    <property type="entry name" value="Beta-lactam-related"/>
</dbReference>
<dbReference type="SUPFAM" id="SSF56601">
    <property type="entry name" value="beta-lactamase/transpeptidase-like"/>
    <property type="match status" value="1"/>
</dbReference>
<evidence type="ECO:0000313" key="3">
    <source>
        <dbReference type="Proteomes" id="UP000746471"/>
    </source>
</evidence>